<dbReference type="PANTHER" id="PTHR30333:SF1">
    <property type="entry name" value="CYTOCHROME C-TYPE PROTEIN NAPC"/>
    <property type="match status" value="1"/>
</dbReference>
<evidence type="ECO:0000259" key="13">
    <source>
        <dbReference type="Pfam" id="PF03264"/>
    </source>
</evidence>
<evidence type="ECO:0000256" key="6">
    <source>
        <dbReference type="ARBA" id="ARBA00022692"/>
    </source>
</evidence>
<keyword evidence="10" id="KW-0408">Iron</keyword>
<feature type="transmembrane region" description="Helical" evidence="12">
    <location>
        <begin position="7"/>
        <end position="28"/>
    </location>
</feature>
<dbReference type="EMBL" id="PFNG01000186">
    <property type="protein sequence ID" value="PIZ36819.1"/>
    <property type="molecule type" value="Genomic_DNA"/>
</dbReference>
<comment type="similarity">
    <text evidence="2">Belongs to the NapC/NirT/NrfH family.</text>
</comment>
<protein>
    <recommendedName>
        <fullName evidence="13">NapC/NirT cytochrome c N-terminal domain-containing protein</fullName>
    </recommendedName>
</protein>
<dbReference type="Gene3D" id="1.10.3820.10">
    <property type="entry name" value="Di-heme elbow motif domain"/>
    <property type="match status" value="1"/>
</dbReference>
<reference evidence="15" key="1">
    <citation type="submission" date="2017-09" db="EMBL/GenBank/DDBJ databases">
        <title>Depth-based differentiation of microbial function through sediment-hosted aquifers and enrichment of novel symbionts in the deep terrestrial subsurface.</title>
        <authorList>
            <person name="Probst A.J."/>
            <person name="Ladd B."/>
            <person name="Jarett J.K."/>
            <person name="Geller-Mcgrath D.E."/>
            <person name="Sieber C.M.K."/>
            <person name="Emerson J.B."/>
            <person name="Anantharaman K."/>
            <person name="Thomas B.C."/>
            <person name="Malmstrom R."/>
            <person name="Stieglmeier M."/>
            <person name="Klingl A."/>
            <person name="Woyke T."/>
            <person name="Ryan C.M."/>
            <person name="Banfield J.F."/>
        </authorList>
    </citation>
    <scope>NUCLEOTIDE SEQUENCE [LARGE SCALE GENOMIC DNA]</scope>
</reference>
<evidence type="ECO:0000256" key="8">
    <source>
        <dbReference type="ARBA" id="ARBA00022982"/>
    </source>
</evidence>
<keyword evidence="9 12" id="KW-1133">Transmembrane helix</keyword>
<evidence type="ECO:0000256" key="9">
    <source>
        <dbReference type="ARBA" id="ARBA00022989"/>
    </source>
</evidence>
<evidence type="ECO:0000313" key="14">
    <source>
        <dbReference type="EMBL" id="PIZ36819.1"/>
    </source>
</evidence>
<evidence type="ECO:0000256" key="1">
    <source>
        <dbReference type="ARBA" id="ARBA00004236"/>
    </source>
</evidence>
<name>A0A2M7T6P9_9ACTN</name>
<sequence>MRVNRRNVIIAAIVVVGLGLVLVVALFVTSAPGYCNTCHEMKSDYQAWKSSVHKTVDCETCHIGPGAGNFIVGKVSALKEVYYHFTNTYQKPINKGSRISQEMPSSRCIPCHRSPGRVSTSTLIFEHDPHIEAGLRCPFCHNRVSHPGVKGYNSRIKMSLCVDCHQKNEVSTECTICHPAAFIRTHPTPPK</sequence>
<dbReference type="InterPro" id="IPR005126">
    <property type="entry name" value="NapC/NirT_cyt_c_N"/>
</dbReference>
<evidence type="ECO:0000256" key="2">
    <source>
        <dbReference type="ARBA" id="ARBA00007395"/>
    </source>
</evidence>
<keyword evidence="11 12" id="KW-0472">Membrane</keyword>
<accession>A0A2M7T6P9</accession>
<comment type="subcellular location">
    <subcellularLocation>
        <location evidence="1">Cell membrane</location>
    </subcellularLocation>
</comment>
<dbReference type="PANTHER" id="PTHR30333">
    <property type="entry name" value="CYTOCHROME C-TYPE PROTEIN"/>
    <property type="match status" value="1"/>
</dbReference>
<comment type="caution">
    <text evidence="14">The sequence shown here is derived from an EMBL/GenBank/DDBJ whole genome shotgun (WGS) entry which is preliminary data.</text>
</comment>
<dbReference type="GO" id="GO:0046872">
    <property type="term" value="F:metal ion binding"/>
    <property type="evidence" value="ECO:0007669"/>
    <property type="project" value="UniProtKB-KW"/>
</dbReference>
<dbReference type="AlphaFoldDB" id="A0A2M7T6P9"/>
<keyword evidence="4" id="KW-1003">Cell membrane</keyword>
<proteinExistence type="inferred from homology"/>
<dbReference type="SUPFAM" id="SSF48695">
    <property type="entry name" value="Multiheme cytochromes"/>
    <property type="match status" value="1"/>
</dbReference>
<evidence type="ECO:0000256" key="5">
    <source>
        <dbReference type="ARBA" id="ARBA00022617"/>
    </source>
</evidence>
<evidence type="ECO:0000256" key="7">
    <source>
        <dbReference type="ARBA" id="ARBA00022723"/>
    </source>
</evidence>
<evidence type="ECO:0000256" key="3">
    <source>
        <dbReference type="ARBA" id="ARBA00022448"/>
    </source>
</evidence>
<dbReference type="InterPro" id="IPR036280">
    <property type="entry name" value="Multihaem_cyt_sf"/>
</dbReference>
<dbReference type="GO" id="GO:0005886">
    <property type="term" value="C:plasma membrane"/>
    <property type="evidence" value="ECO:0007669"/>
    <property type="project" value="UniProtKB-SubCell"/>
</dbReference>
<evidence type="ECO:0000313" key="15">
    <source>
        <dbReference type="Proteomes" id="UP000230956"/>
    </source>
</evidence>
<keyword evidence="3" id="KW-0813">Transport</keyword>
<keyword evidence="7" id="KW-0479">Metal-binding</keyword>
<dbReference type="InterPro" id="IPR038266">
    <property type="entry name" value="NapC/NirT_cytc_sf"/>
</dbReference>
<keyword evidence="6 12" id="KW-0812">Transmembrane</keyword>
<dbReference type="Proteomes" id="UP000230956">
    <property type="component" value="Unassembled WGS sequence"/>
</dbReference>
<dbReference type="Pfam" id="PF03264">
    <property type="entry name" value="Cytochrom_NNT"/>
    <property type="match status" value="1"/>
</dbReference>
<evidence type="ECO:0000256" key="10">
    <source>
        <dbReference type="ARBA" id="ARBA00023004"/>
    </source>
</evidence>
<keyword evidence="8" id="KW-0249">Electron transport</keyword>
<gene>
    <name evidence="14" type="ORF">COY37_08005</name>
</gene>
<evidence type="ECO:0000256" key="11">
    <source>
        <dbReference type="ARBA" id="ARBA00023136"/>
    </source>
</evidence>
<dbReference type="InterPro" id="IPR051174">
    <property type="entry name" value="Cytochrome_c-type_ET"/>
</dbReference>
<dbReference type="RefSeq" id="WP_286677869.1">
    <property type="nucleotide sequence ID" value="NZ_MNXI01000041.1"/>
</dbReference>
<evidence type="ECO:0000256" key="4">
    <source>
        <dbReference type="ARBA" id="ARBA00022475"/>
    </source>
</evidence>
<evidence type="ECO:0000256" key="12">
    <source>
        <dbReference type="SAM" id="Phobius"/>
    </source>
</evidence>
<keyword evidence="5" id="KW-0349">Heme</keyword>
<feature type="domain" description="NapC/NirT cytochrome c N-terminal" evidence="13">
    <location>
        <begin position="9"/>
        <end position="147"/>
    </location>
</feature>
<organism evidence="14 15">
    <name type="scientific">Candidatus Aquicultor secundus</name>
    <dbReference type="NCBI Taxonomy" id="1973895"/>
    <lineage>
        <taxon>Bacteria</taxon>
        <taxon>Bacillati</taxon>
        <taxon>Actinomycetota</taxon>
        <taxon>Candidatus Aquicultoria</taxon>
        <taxon>Candidatus Aquicultorales</taxon>
        <taxon>Candidatus Aquicultoraceae</taxon>
        <taxon>Candidatus Aquicultor</taxon>
    </lineage>
</organism>
<dbReference type="GO" id="GO:0009055">
    <property type="term" value="F:electron transfer activity"/>
    <property type="evidence" value="ECO:0007669"/>
    <property type="project" value="TreeGrafter"/>
</dbReference>
<dbReference type="GO" id="GO:0009061">
    <property type="term" value="P:anaerobic respiration"/>
    <property type="evidence" value="ECO:0007669"/>
    <property type="project" value="TreeGrafter"/>
</dbReference>